<evidence type="ECO:0000313" key="4">
    <source>
        <dbReference type="EMBL" id="ACX52211.1"/>
    </source>
</evidence>
<accession>C9RD84</accession>
<evidence type="ECO:0000313" key="5">
    <source>
        <dbReference type="Proteomes" id="UP000002620"/>
    </source>
</evidence>
<name>C9RD84_AMMDK</name>
<feature type="domain" description="Copper amine oxidase-like N-terminal" evidence="2">
    <location>
        <begin position="361"/>
        <end position="460"/>
    </location>
</feature>
<dbReference type="eggNOG" id="COG4632">
    <property type="taxonomic scope" value="Bacteria"/>
</dbReference>
<dbReference type="AlphaFoldDB" id="C9RD84"/>
<dbReference type="Gene3D" id="3.30.457.10">
    <property type="entry name" value="Copper amine oxidase-like, N-terminal domain"/>
    <property type="match status" value="1"/>
</dbReference>
<keyword evidence="5" id="KW-1185">Reference proteome</keyword>
<sequence>MGRAKRTLLPLGFFLLALFLFSGYAQAQLVKYEERWVGGKKVHLIKVDISDPRVRVFPVLAQNKTGRAESLASMACRVGAVAAVNGTFFNAYSDLTSWGALIDAGQVYRLGSGSGALSLGPGGLAEVARLNSRVEGRIDEKDDWQHWWYAWDVNCNIDDPEAIVIFTPRFGQNMRSPTAKTVVVENGVVTRMGSGPCPVPDNGYVIGFGPAAAAKFANRFYPGAKVEWWVVFEAKDGAPLQWSGRTVIQGGPLLLKDGAIVLDSHLDELYREPKFSRYGSWSFIGTDFEGCLVLGSVLGVDSLWNMARVLQQAGIRNAVCLDGNASCGLWYRGSYLVTPGRALSNCVAVTLEDPWVEVYFRGTRLSFDARPFVWGGRTLVPMRSLADLLGWQVDWDGHKAIFRSGLHEIALFPGSPEALVDGKKCFLDVPATILSPGRMFVPLRFAAENLGLKVNWLEEGKVELY</sequence>
<evidence type="ECO:0000259" key="3">
    <source>
        <dbReference type="Pfam" id="PF09992"/>
    </source>
</evidence>
<dbReference type="STRING" id="429009.Adeg_1085"/>
<feature type="signal peptide" evidence="1">
    <location>
        <begin position="1"/>
        <end position="27"/>
    </location>
</feature>
<gene>
    <name evidence="4" type="ordered locus">Adeg_1085</name>
</gene>
<dbReference type="KEGG" id="adg:Adeg_1085"/>
<dbReference type="InterPro" id="IPR036582">
    <property type="entry name" value="Mao_N_sf"/>
</dbReference>
<dbReference type="Pfam" id="PF09992">
    <property type="entry name" value="NAGPA"/>
    <property type="match status" value="1"/>
</dbReference>
<dbReference type="HOGENOM" id="CLU_037735_1_0_9"/>
<dbReference type="Pfam" id="PF07833">
    <property type="entry name" value="Cu_amine_oxidN1"/>
    <property type="match status" value="1"/>
</dbReference>
<dbReference type="SUPFAM" id="SSF55383">
    <property type="entry name" value="Copper amine oxidase, domain N"/>
    <property type="match status" value="2"/>
</dbReference>
<evidence type="ECO:0000256" key="1">
    <source>
        <dbReference type="SAM" id="SignalP"/>
    </source>
</evidence>
<proteinExistence type="predicted"/>
<evidence type="ECO:0000259" key="2">
    <source>
        <dbReference type="Pfam" id="PF07833"/>
    </source>
</evidence>
<dbReference type="RefSeq" id="WP_015739088.1">
    <property type="nucleotide sequence ID" value="NC_013385.1"/>
</dbReference>
<dbReference type="OrthoDB" id="2083476at2"/>
<feature type="chain" id="PRO_5039118811" evidence="1">
    <location>
        <begin position="28"/>
        <end position="465"/>
    </location>
</feature>
<dbReference type="InterPro" id="IPR012854">
    <property type="entry name" value="Cu_amine_oxidase-like_N"/>
</dbReference>
<dbReference type="PANTHER" id="PTHR40446:SF2">
    <property type="entry name" value="N-ACETYLGLUCOSAMINE-1-PHOSPHODIESTER ALPHA-N-ACETYLGLUCOSAMINIDASE"/>
    <property type="match status" value="1"/>
</dbReference>
<organism evidence="4 5">
    <name type="scientific">Ammonifex degensii (strain DSM 10501 / KC4)</name>
    <dbReference type="NCBI Taxonomy" id="429009"/>
    <lineage>
        <taxon>Bacteria</taxon>
        <taxon>Bacillati</taxon>
        <taxon>Bacillota</taxon>
        <taxon>Clostridia</taxon>
        <taxon>Thermoanaerobacterales</taxon>
        <taxon>Thermoanaerobacteraceae</taxon>
        <taxon>Ammonifex</taxon>
    </lineage>
</organism>
<dbReference type="Proteomes" id="UP000002620">
    <property type="component" value="Chromosome"/>
</dbReference>
<dbReference type="PANTHER" id="PTHR40446">
    <property type="entry name" value="N-ACETYLGLUCOSAMINE-1-PHOSPHODIESTER ALPHA-N-ACETYLGLUCOSAMINIDASE"/>
    <property type="match status" value="1"/>
</dbReference>
<protein>
    <submittedName>
        <fullName evidence="4">Copper amine oxidase domain protein</fullName>
    </submittedName>
</protein>
<keyword evidence="1" id="KW-0732">Signal</keyword>
<dbReference type="InterPro" id="IPR018711">
    <property type="entry name" value="NAGPA"/>
</dbReference>
<feature type="domain" description="Phosphodiester glycosidase" evidence="3">
    <location>
        <begin position="182"/>
        <end position="349"/>
    </location>
</feature>
<dbReference type="EMBL" id="CP001785">
    <property type="protein sequence ID" value="ACX52211.1"/>
    <property type="molecule type" value="Genomic_DNA"/>
</dbReference>
<reference evidence="4 5" key="1">
    <citation type="submission" date="2009-10" db="EMBL/GenBank/DDBJ databases">
        <title>Complete sequence of chromosome of Ammonifex degensii KC4.</title>
        <authorList>
            <consortium name="US DOE Joint Genome Institute"/>
            <person name="Kerfeld C."/>
            <person name="Goodner B."/>
            <person name="Huber H."/>
            <person name="Stetter K."/>
            <person name="Lucas S."/>
            <person name="Copeland A."/>
            <person name="Lapidus A."/>
            <person name="Glavina del Rio T."/>
            <person name="Dalin E."/>
            <person name="Tice H."/>
            <person name="Bruce D."/>
            <person name="Goodwin L."/>
            <person name="Pitluck S."/>
            <person name="Saunders E."/>
            <person name="Brettin T."/>
            <person name="Detter J.C."/>
            <person name="Han C."/>
            <person name="Larimer F."/>
            <person name="Land M."/>
            <person name="Hauser L."/>
            <person name="Kyrpides N."/>
            <person name="Ovchinnikova G."/>
            <person name="Richardson P."/>
        </authorList>
    </citation>
    <scope>NUCLEOTIDE SEQUENCE [LARGE SCALE GENOMIC DNA]</scope>
    <source>
        <strain evidence="5">DSM 10501 / KC4</strain>
    </source>
</reference>